<reference evidence="2 3" key="1">
    <citation type="submission" date="2019-12" db="EMBL/GenBank/DDBJ databases">
        <title>Novel species isolated from a subtropical stream in China.</title>
        <authorList>
            <person name="Lu H."/>
        </authorList>
    </citation>
    <scope>NUCLEOTIDE SEQUENCE [LARGE SCALE GENOMIC DNA]</scope>
    <source>
        <strain evidence="2 3">FT134W</strain>
    </source>
</reference>
<dbReference type="RefSeq" id="WP_161051515.1">
    <property type="nucleotide sequence ID" value="NZ_WWCR01000025.1"/>
</dbReference>
<name>A0A7X4H3E1_9BURK</name>
<protein>
    <submittedName>
        <fullName evidence="2">Uncharacterized protein</fullName>
    </submittedName>
</protein>
<keyword evidence="1" id="KW-0732">Signal</keyword>
<gene>
    <name evidence="2" type="ORF">GTP56_20775</name>
</gene>
<feature type="chain" id="PRO_5031299869" evidence="1">
    <location>
        <begin position="27"/>
        <end position="292"/>
    </location>
</feature>
<evidence type="ECO:0000313" key="3">
    <source>
        <dbReference type="Proteomes" id="UP000469734"/>
    </source>
</evidence>
<organism evidence="2 3">
    <name type="scientific">Duganella margarita</name>
    <dbReference type="NCBI Taxonomy" id="2692170"/>
    <lineage>
        <taxon>Bacteria</taxon>
        <taxon>Pseudomonadati</taxon>
        <taxon>Pseudomonadota</taxon>
        <taxon>Betaproteobacteria</taxon>
        <taxon>Burkholderiales</taxon>
        <taxon>Oxalobacteraceae</taxon>
        <taxon>Telluria group</taxon>
        <taxon>Duganella</taxon>
    </lineage>
</organism>
<dbReference type="EMBL" id="WWCR01000025">
    <property type="protein sequence ID" value="MYM74610.1"/>
    <property type="molecule type" value="Genomic_DNA"/>
</dbReference>
<comment type="caution">
    <text evidence="2">The sequence shown here is derived from an EMBL/GenBank/DDBJ whole genome shotgun (WGS) entry which is preliminary data.</text>
</comment>
<evidence type="ECO:0000256" key="1">
    <source>
        <dbReference type="SAM" id="SignalP"/>
    </source>
</evidence>
<evidence type="ECO:0000313" key="2">
    <source>
        <dbReference type="EMBL" id="MYM74610.1"/>
    </source>
</evidence>
<dbReference type="AlphaFoldDB" id="A0A7X4H3E1"/>
<dbReference type="Proteomes" id="UP000469734">
    <property type="component" value="Unassembled WGS sequence"/>
</dbReference>
<accession>A0A7X4H3E1</accession>
<sequence>MTKDLFLCTAISAVLVQAIFTNSASASDEDPSLTWIDVRWSIRYLLFVDTVAGKAESIRLAKRNNLLDATKKKQFIYLNSQELLPTTNLVAAPNAETITTALLRFDEAGRLITNDRRLRGFAGKLSELGHVVLVRPNVNHTKPYDLVYWAQGIPGNSSFGPSPCIFLDKIRYEDDWKTGDYPGDFGCREWTAQLFNDERPYIDVTTYTKRGNFIGEFVGWSRFKDAPKPIIGMNGKTWLCLHECPAGEQPGIINDIQAWGRKHNYPLPVPPLYQPEYPNKNYKDDIQELNHD</sequence>
<proteinExistence type="predicted"/>
<feature type="signal peptide" evidence="1">
    <location>
        <begin position="1"/>
        <end position="26"/>
    </location>
</feature>